<evidence type="ECO:0000313" key="2">
    <source>
        <dbReference type="EMBL" id="ERL89330.1"/>
    </source>
</evidence>
<protein>
    <submittedName>
        <fullName evidence="1">Odorant-binding protein 3</fullName>
    </submittedName>
</protein>
<dbReference type="InterPro" id="IPR006170">
    <property type="entry name" value="PBP/GOBP"/>
</dbReference>
<dbReference type="EMBL" id="KB632166">
    <property type="protein sequence ID" value="ERL89330.1"/>
    <property type="molecule type" value="Genomic_DNA"/>
</dbReference>
<evidence type="ECO:0000313" key="3">
    <source>
        <dbReference type="Proteomes" id="UP000030742"/>
    </source>
</evidence>
<dbReference type="Proteomes" id="UP000030742">
    <property type="component" value="Unassembled WGS sequence"/>
</dbReference>
<sequence>MSINEIFVWRKLNIDLKMKSLVALFVCAFTATAMADAEINQSTFEAGRNRIMEMSRTCDENPATAVDQKALENYLESNGPAPANAGVHALCITKNLGWQNEDGSVNKPLITEKVKAIFGSVDAKIERYIEDCTEAKAKPEDTAEQLLNCYRKHSPKTE</sequence>
<dbReference type="GO" id="GO:0005549">
    <property type="term" value="F:odorant binding"/>
    <property type="evidence" value="ECO:0007669"/>
    <property type="project" value="InterPro"/>
</dbReference>
<dbReference type="AlphaFoldDB" id="M4VR73"/>
<dbReference type="InterPro" id="IPR036728">
    <property type="entry name" value="PBP_GOBP_sf"/>
</dbReference>
<reference evidence="1" key="1">
    <citation type="journal article" date="2013" name="BMC Genomics">
        <title>Antennal transcriptome analysis of the chemosensory gene families in the tree killing bark beetles, Ips typographus and Dendroctonus ponderosae (Coleoptera: Curculionidae: Scolytinae).</title>
        <authorList>
            <person name="Andersson M.N."/>
            <person name="Grosse-Wilde E."/>
            <person name="Keeling C.I."/>
            <person name="Bengtsson J.M."/>
            <person name="Yuen M.M."/>
            <person name="Li M."/>
            <person name="Hillbur Y."/>
            <person name="Bohlmann J."/>
            <person name="Hansson B.S."/>
            <person name="Schlyter F."/>
        </authorList>
    </citation>
    <scope>NUCLEOTIDE SEQUENCE</scope>
</reference>
<name>M4VR73_DENPD</name>
<accession>M4VR73</accession>
<organism evidence="1">
    <name type="scientific">Dendroctonus ponderosae</name>
    <name type="common">Mountain pine beetle</name>
    <dbReference type="NCBI Taxonomy" id="77166"/>
    <lineage>
        <taxon>Eukaryota</taxon>
        <taxon>Metazoa</taxon>
        <taxon>Ecdysozoa</taxon>
        <taxon>Arthropoda</taxon>
        <taxon>Hexapoda</taxon>
        <taxon>Insecta</taxon>
        <taxon>Pterygota</taxon>
        <taxon>Neoptera</taxon>
        <taxon>Endopterygota</taxon>
        <taxon>Coleoptera</taxon>
        <taxon>Polyphaga</taxon>
        <taxon>Cucujiformia</taxon>
        <taxon>Curculionidae</taxon>
        <taxon>Scolytinae</taxon>
        <taxon>Dendroctonus</taxon>
    </lineage>
</organism>
<dbReference type="Gene3D" id="1.10.238.20">
    <property type="entry name" value="Pheromone/general odorant binding protein domain"/>
    <property type="match status" value="1"/>
</dbReference>
<dbReference type="HOGENOM" id="CLU_1847181_0_0_1"/>
<dbReference type="EMBL" id="KC113426">
    <property type="protein sequence ID" value="AGI05174.1"/>
    <property type="molecule type" value="mRNA"/>
</dbReference>
<reference evidence="2 3" key="2">
    <citation type="journal article" date="2013" name="Genome Biol.">
        <title>Draft genome of the mountain pine beetle, Dendroctonus ponderosae Hopkins, a major forest pest.</title>
        <authorList>
            <person name="Keeling C.I."/>
            <person name="Yuen M.M."/>
            <person name="Liao N.Y."/>
            <person name="Docking T.R."/>
            <person name="Chan S.K."/>
            <person name="Taylor G.A."/>
            <person name="Palmquist D.L."/>
            <person name="Jackman S.D."/>
            <person name="Nguyen A."/>
            <person name="Li M."/>
            <person name="Henderson H."/>
            <person name="Janes J.K."/>
            <person name="Zhao Y."/>
            <person name="Pandoh P."/>
            <person name="Moore R."/>
            <person name="Sperling F.A."/>
            <person name="Huber D.P."/>
            <person name="Birol I."/>
            <person name="Jones S.J."/>
            <person name="Bohlmann J."/>
        </authorList>
    </citation>
    <scope>NUCLEOTIDE SEQUENCE</scope>
</reference>
<dbReference type="Pfam" id="PF01395">
    <property type="entry name" value="PBP_GOBP"/>
    <property type="match status" value="1"/>
</dbReference>
<dbReference type="OrthoDB" id="6783999at2759"/>
<dbReference type="CDD" id="cd23992">
    <property type="entry name" value="PBP_GOBP"/>
    <property type="match status" value="1"/>
</dbReference>
<dbReference type="SUPFAM" id="SSF47565">
    <property type="entry name" value="Insect pheromone/odorant-binding proteins"/>
    <property type="match status" value="1"/>
</dbReference>
<evidence type="ECO:0000313" key="1">
    <source>
        <dbReference type="EMBL" id="AGI05174.1"/>
    </source>
</evidence>
<proteinExistence type="evidence at transcript level"/>
<gene>
    <name evidence="1" type="primary">OBP3</name>
    <name evidence="2" type="ORF">D910_06702</name>
</gene>